<organism evidence="1 2">
    <name type="scientific">Colocasia esculenta</name>
    <name type="common">Wild taro</name>
    <name type="synonym">Arum esculentum</name>
    <dbReference type="NCBI Taxonomy" id="4460"/>
    <lineage>
        <taxon>Eukaryota</taxon>
        <taxon>Viridiplantae</taxon>
        <taxon>Streptophyta</taxon>
        <taxon>Embryophyta</taxon>
        <taxon>Tracheophyta</taxon>
        <taxon>Spermatophyta</taxon>
        <taxon>Magnoliopsida</taxon>
        <taxon>Liliopsida</taxon>
        <taxon>Araceae</taxon>
        <taxon>Aroideae</taxon>
        <taxon>Colocasieae</taxon>
        <taxon>Colocasia</taxon>
    </lineage>
</organism>
<sequence length="120" mass="13288">LRLEELGEELERSFLSTKSPPLGLSSWSRNLLARARTGHEGLREVNDPFSLVASTDSHQARASFSSWNVASISLSPIAHCMTRKILSVSWSQCSASSGSMDPLNLGRLHHDCRLLEWLAQ</sequence>
<reference evidence="1" key="1">
    <citation type="submission" date="2017-07" db="EMBL/GenBank/DDBJ databases">
        <title>Taro Niue Genome Assembly and Annotation.</title>
        <authorList>
            <person name="Atibalentja N."/>
            <person name="Keating K."/>
            <person name="Fields C.J."/>
        </authorList>
    </citation>
    <scope>NUCLEOTIDE SEQUENCE</scope>
    <source>
        <strain evidence="1">Niue_2</strain>
        <tissue evidence="1">Leaf</tissue>
    </source>
</reference>
<dbReference type="AlphaFoldDB" id="A0A843WTU3"/>
<gene>
    <name evidence="1" type="ORF">Taro_038828</name>
</gene>
<comment type="caution">
    <text evidence="1">The sequence shown here is derived from an EMBL/GenBank/DDBJ whole genome shotgun (WGS) entry which is preliminary data.</text>
</comment>
<dbReference type="Proteomes" id="UP000652761">
    <property type="component" value="Unassembled WGS sequence"/>
</dbReference>
<dbReference type="EMBL" id="NMUH01003519">
    <property type="protein sequence ID" value="MQM06010.1"/>
    <property type="molecule type" value="Genomic_DNA"/>
</dbReference>
<name>A0A843WTU3_COLES</name>
<accession>A0A843WTU3</accession>
<keyword evidence="2" id="KW-1185">Reference proteome</keyword>
<evidence type="ECO:0000313" key="1">
    <source>
        <dbReference type="EMBL" id="MQM06010.1"/>
    </source>
</evidence>
<feature type="non-terminal residue" evidence="1">
    <location>
        <position position="120"/>
    </location>
</feature>
<proteinExistence type="predicted"/>
<evidence type="ECO:0000313" key="2">
    <source>
        <dbReference type="Proteomes" id="UP000652761"/>
    </source>
</evidence>
<feature type="non-terminal residue" evidence="1">
    <location>
        <position position="1"/>
    </location>
</feature>
<protein>
    <submittedName>
        <fullName evidence="1">Uncharacterized protein</fullName>
    </submittedName>
</protein>